<evidence type="ECO:0000313" key="2">
    <source>
        <dbReference type="EMBL" id="MCX2743490.1"/>
    </source>
</evidence>
<accession>A0ABT3RPF6</accession>
<keyword evidence="1" id="KW-0732">Signal</keyword>
<dbReference type="Proteomes" id="UP001209885">
    <property type="component" value="Unassembled WGS sequence"/>
</dbReference>
<dbReference type="PROSITE" id="PS51257">
    <property type="entry name" value="PROKAR_LIPOPROTEIN"/>
    <property type="match status" value="1"/>
</dbReference>
<organism evidence="2 3">
    <name type="scientific">Mangrovivirga halotolerans</name>
    <dbReference type="NCBI Taxonomy" id="2993936"/>
    <lineage>
        <taxon>Bacteria</taxon>
        <taxon>Pseudomonadati</taxon>
        <taxon>Bacteroidota</taxon>
        <taxon>Cytophagia</taxon>
        <taxon>Cytophagales</taxon>
        <taxon>Mangrovivirgaceae</taxon>
        <taxon>Mangrovivirga</taxon>
    </lineage>
</organism>
<dbReference type="EMBL" id="JAPFQN010000003">
    <property type="protein sequence ID" value="MCX2743490.1"/>
    <property type="molecule type" value="Genomic_DNA"/>
</dbReference>
<comment type="caution">
    <text evidence="2">The sequence shown here is derived from an EMBL/GenBank/DDBJ whole genome shotgun (WGS) entry which is preliminary data.</text>
</comment>
<feature type="chain" id="PRO_5047255110" evidence="1">
    <location>
        <begin position="21"/>
        <end position="425"/>
    </location>
</feature>
<feature type="signal peptide" evidence="1">
    <location>
        <begin position="1"/>
        <end position="20"/>
    </location>
</feature>
<gene>
    <name evidence="2" type="ORF">OO013_06415</name>
</gene>
<keyword evidence="3" id="KW-1185">Reference proteome</keyword>
<reference evidence="2 3" key="1">
    <citation type="submission" date="2022-11" db="EMBL/GenBank/DDBJ databases">
        <title>The characterization of three novel Bacteroidetes species and genomic analysis of their roles in tidal elemental geochemical cycles.</title>
        <authorList>
            <person name="Ma K."/>
        </authorList>
    </citation>
    <scope>NUCLEOTIDE SEQUENCE [LARGE SCALE GENOMIC DNA]</scope>
    <source>
        <strain evidence="2 3">M17</strain>
    </source>
</reference>
<sequence>MKLLKLVGLSVSLMLFFSCSQPETITPQPNDNNSFNEDARFVEGADTTTIKISETESFNLNNFLVSLEQLFPSEKKLEDRFEHIFDGKKVKRTILHESSFGEFNVYFGGYYFTYNSDSIITSFSYSKKWSSQSHFEVNNITYDKIGMIKNFELTFTETNNTYIYNFEFDENKYITSSSLTGYFTKNYFYNEDFEISKITRDDKSFIQFARSESKDILAIYYYNTDSVKYGEYQWQYENNRASNFYKTRIVNGEREIYEFNSYEYENDIFSNTLYKLSKQQQYYIDHTSKFTIDNKMLEYHEHRYDFIDGIQFTDYIFVHKYLNDQGEKIYKVKYYDITVEEENLKGYFVPTEFNGNKIIKGDLFDKLGNKLYRVNINHDFFSEHSYTIWPENGEGSVYLNDLPDWMRSILWLNREKEIPENYNGR</sequence>
<evidence type="ECO:0000256" key="1">
    <source>
        <dbReference type="SAM" id="SignalP"/>
    </source>
</evidence>
<dbReference type="RefSeq" id="WP_266055871.1">
    <property type="nucleotide sequence ID" value="NZ_JAPFQN010000003.1"/>
</dbReference>
<evidence type="ECO:0000313" key="3">
    <source>
        <dbReference type="Proteomes" id="UP001209885"/>
    </source>
</evidence>
<proteinExistence type="predicted"/>
<name>A0ABT3RPF6_9BACT</name>
<protein>
    <submittedName>
        <fullName evidence="2">Uncharacterized protein</fullName>
    </submittedName>
</protein>